<protein>
    <submittedName>
        <fullName evidence="2">Uncharacterized protein</fullName>
    </submittedName>
</protein>
<evidence type="ECO:0000313" key="2">
    <source>
        <dbReference type="EMBL" id="KOF85458.1"/>
    </source>
</evidence>
<evidence type="ECO:0000256" key="1">
    <source>
        <dbReference type="SAM" id="MobiDB-lite"/>
    </source>
</evidence>
<dbReference type="EMBL" id="KQ418887">
    <property type="protein sequence ID" value="KOF85458.1"/>
    <property type="molecule type" value="Genomic_DNA"/>
</dbReference>
<reference evidence="2" key="1">
    <citation type="submission" date="2015-07" db="EMBL/GenBank/DDBJ databases">
        <title>MeaNS - Measles Nucleotide Surveillance Program.</title>
        <authorList>
            <person name="Tran T."/>
            <person name="Druce J."/>
        </authorList>
    </citation>
    <scope>NUCLEOTIDE SEQUENCE</scope>
    <source>
        <strain evidence="2">UCB-OBI-ISO-001</strain>
        <tissue evidence="2">Gonad</tissue>
    </source>
</reference>
<feature type="compositionally biased region" description="Acidic residues" evidence="1">
    <location>
        <begin position="47"/>
        <end position="61"/>
    </location>
</feature>
<feature type="compositionally biased region" description="Polar residues" evidence="1">
    <location>
        <begin position="18"/>
        <end position="46"/>
    </location>
</feature>
<feature type="compositionally biased region" description="Basic and acidic residues" evidence="1">
    <location>
        <begin position="62"/>
        <end position="77"/>
    </location>
</feature>
<name>A0A0L8H842_OCTBM</name>
<dbReference type="AlphaFoldDB" id="A0A0L8H842"/>
<gene>
    <name evidence="2" type="ORF">OCBIM_22020307mg</name>
</gene>
<organism evidence="2">
    <name type="scientific">Octopus bimaculoides</name>
    <name type="common">California two-spotted octopus</name>
    <dbReference type="NCBI Taxonomy" id="37653"/>
    <lineage>
        <taxon>Eukaryota</taxon>
        <taxon>Metazoa</taxon>
        <taxon>Spiralia</taxon>
        <taxon>Lophotrochozoa</taxon>
        <taxon>Mollusca</taxon>
        <taxon>Cephalopoda</taxon>
        <taxon>Coleoidea</taxon>
        <taxon>Octopodiformes</taxon>
        <taxon>Octopoda</taxon>
        <taxon>Incirrata</taxon>
        <taxon>Octopodidae</taxon>
        <taxon>Octopus</taxon>
    </lineage>
</organism>
<accession>A0A0L8H842</accession>
<feature type="compositionally biased region" description="Polar residues" evidence="1">
    <location>
        <begin position="1"/>
        <end position="11"/>
    </location>
</feature>
<sequence length="388" mass="44928">MNTTENDSFSSYEHLCSQPHQMADHNQYQNNLNEESYQTAGDNNDMFSEDDNCEITDEDDIGDVKESQNNDQLKEDFSAEDDYPKDEETEICVCEVADDENGDENNILASKTHNENENISLDNITVKLKSRTAEFDKSVPNKDEGNYDTSMKYAIEGGKISTMPDTWPHSVNNDLDRYQDGESFVIYRMFYKPRFPKKRVPEYDVENVPYTGAYELDIPYSPRGLLERRTRSVSPPGRRIKLPRERHAHSFALPEHHLYERQTRFTKPRKYRTASQPRYMFGDTPRSSALTVRSPKNRLFAEGESGAKLVHFTEPPNLQEYGHVPDMSITGESFQGFAVDPISTADAKAKYKVLFRKWDPVFYNVDLPPFKQEMIISEMPDIKRQIFE</sequence>
<feature type="region of interest" description="Disordered" evidence="1">
    <location>
        <begin position="1"/>
        <end position="87"/>
    </location>
</feature>
<proteinExistence type="predicted"/>
<feature type="compositionally biased region" description="Acidic residues" evidence="1">
    <location>
        <begin position="78"/>
        <end position="87"/>
    </location>
</feature>